<dbReference type="CDD" id="cd00090">
    <property type="entry name" value="HTH_ARSR"/>
    <property type="match status" value="1"/>
</dbReference>
<feature type="domain" description="HTH arsR-type" evidence="5">
    <location>
        <begin position="1"/>
        <end position="93"/>
    </location>
</feature>
<dbReference type="InterPro" id="IPR051081">
    <property type="entry name" value="HTH_MetalResp_TranReg"/>
</dbReference>
<dbReference type="Proteomes" id="UP000680656">
    <property type="component" value="Chromosome"/>
</dbReference>
<evidence type="ECO:0000256" key="1">
    <source>
        <dbReference type="ARBA" id="ARBA00023015"/>
    </source>
</evidence>
<sequence>MLEQAELSRLLDILGNRNRRRIIELLREKPCFVTEISERLMISPKAVIDHLQMLEDARILAFRSDERRRKYYYLEHDISIQVHLDVQSHDLVPVILSGEQRLLISLQKLRQMIKERDEIAQKLEEMEREIDHQISEVLHEGKRAGSGEESMLVSVALAHGAKSTEEIRDLTSLPPEMVDRTLQNLMDEGIVCKKGTGLEIRGIYAE</sequence>
<keyword evidence="1" id="KW-0805">Transcription regulation</keyword>
<dbReference type="GO" id="GO:0003677">
    <property type="term" value="F:DNA binding"/>
    <property type="evidence" value="ECO:0007669"/>
    <property type="project" value="UniProtKB-KW"/>
</dbReference>
<evidence type="ECO:0000313" key="6">
    <source>
        <dbReference type="EMBL" id="QVV89592.1"/>
    </source>
</evidence>
<dbReference type="SMART" id="SM00418">
    <property type="entry name" value="HTH_ARSR"/>
    <property type="match status" value="1"/>
</dbReference>
<name>A0A8E7EI10_9EURY</name>
<reference evidence="6 7" key="1">
    <citation type="submission" date="2021-05" db="EMBL/GenBank/DDBJ databases">
        <title>A novel Methanospirillum isolate from a pyrite-forming mixed culture.</title>
        <authorList>
            <person name="Bunk B."/>
            <person name="Sproer C."/>
            <person name="Spring S."/>
            <person name="Pester M."/>
        </authorList>
    </citation>
    <scope>NUCLEOTIDE SEQUENCE [LARGE SCALE GENOMIC DNA]</scope>
    <source>
        <strain evidence="6 7">J.3.6.1-F.2.7.3</strain>
    </source>
</reference>
<evidence type="ECO:0000256" key="4">
    <source>
        <dbReference type="SAM" id="Coils"/>
    </source>
</evidence>
<keyword evidence="3" id="KW-0804">Transcription</keyword>
<dbReference type="InterPro" id="IPR036388">
    <property type="entry name" value="WH-like_DNA-bd_sf"/>
</dbReference>
<keyword evidence="2" id="KW-0238">DNA-binding</keyword>
<organism evidence="6 7">
    <name type="scientific">Methanospirillum purgamenti</name>
    <dbReference type="NCBI Taxonomy" id="2834276"/>
    <lineage>
        <taxon>Archaea</taxon>
        <taxon>Methanobacteriati</taxon>
        <taxon>Methanobacteriota</taxon>
        <taxon>Stenosarchaea group</taxon>
        <taxon>Methanomicrobia</taxon>
        <taxon>Methanomicrobiales</taxon>
        <taxon>Methanospirillaceae</taxon>
        <taxon>Methanospirillum</taxon>
    </lineage>
</organism>
<protein>
    <submittedName>
        <fullName evidence="6">ArsR family transcriptional regulator</fullName>
    </submittedName>
</protein>
<evidence type="ECO:0000259" key="5">
    <source>
        <dbReference type="PROSITE" id="PS50987"/>
    </source>
</evidence>
<dbReference type="Gene3D" id="1.10.10.10">
    <property type="entry name" value="Winged helix-like DNA-binding domain superfamily/Winged helix DNA-binding domain"/>
    <property type="match status" value="1"/>
</dbReference>
<dbReference type="AlphaFoldDB" id="A0A8E7EI10"/>
<dbReference type="EMBL" id="CP075546">
    <property type="protein sequence ID" value="QVV89592.1"/>
    <property type="molecule type" value="Genomic_DNA"/>
</dbReference>
<evidence type="ECO:0000256" key="2">
    <source>
        <dbReference type="ARBA" id="ARBA00023125"/>
    </source>
</evidence>
<proteinExistence type="predicted"/>
<dbReference type="InterPro" id="IPR036390">
    <property type="entry name" value="WH_DNA-bd_sf"/>
</dbReference>
<dbReference type="GO" id="GO:0003700">
    <property type="term" value="F:DNA-binding transcription factor activity"/>
    <property type="evidence" value="ECO:0007669"/>
    <property type="project" value="InterPro"/>
</dbReference>
<dbReference type="InterPro" id="IPR011991">
    <property type="entry name" value="ArsR-like_HTH"/>
</dbReference>
<dbReference type="PROSITE" id="PS50987">
    <property type="entry name" value="HTH_ARSR_2"/>
    <property type="match status" value="1"/>
</dbReference>
<gene>
    <name evidence="6" type="ORF">KHC33_03450</name>
</gene>
<accession>A0A8E7EI10</accession>
<dbReference type="Pfam" id="PF01022">
    <property type="entry name" value="HTH_5"/>
    <property type="match status" value="1"/>
</dbReference>
<keyword evidence="4" id="KW-0175">Coiled coil</keyword>
<feature type="coiled-coil region" evidence="4">
    <location>
        <begin position="106"/>
        <end position="136"/>
    </location>
</feature>
<dbReference type="KEGG" id="mrtj:KHC33_03450"/>
<dbReference type="GeneID" id="65096208"/>
<keyword evidence="7" id="KW-1185">Reference proteome</keyword>
<dbReference type="PANTHER" id="PTHR33154:SF33">
    <property type="entry name" value="TRANSCRIPTIONAL REPRESSOR SDPR"/>
    <property type="match status" value="1"/>
</dbReference>
<evidence type="ECO:0000256" key="3">
    <source>
        <dbReference type="ARBA" id="ARBA00023163"/>
    </source>
</evidence>
<dbReference type="InterPro" id="IPR001845">
    <property type="entry name" value="HTH_ArsR_DNA-bd_dom"/>
</dbReference>
<dbReference type="PANTHER" id="PTHR33154">
    <property type="entry name" value="TRANSCRIPTIONAL REGULATOR, ARSR FAMILY"/>
    <property type="match status" value="1"/>
</dbReference>
<dbReference type="RefSeq" id="WP_214420384.1">
    <property type="nucleotide sequence ID" value="NZ_CP075546.1"/>
</dbReference>
<dbReference type="SUPFAM" id="SSF46785">
    <property type="entry name" value="Winged helix' DNA-binding domain"/>
    <property type="match status" value="1"/>
</dbReference>
<evidence type="ECO:0000313" key="7">
    <source>
        <dbReference type="Proteomes" id="UP000680656"/>
    </source>
</evidence>